<accession>A0A7Z7KIP5</accession>
<dbReference type="AlphaFoldDB" id="A0A7Z7KIP5"/>
<reference evidence="1 2" key="1">
    <citation type="submission" date="2018-06" db="EMBL/GenBank/DDBJ databases">
        <authorList>
            <consortium name="Pathogen Informatics"/>
            <person name="Doyle S."/>
        </authorList>
    </citation>
    <scope>NUCLEOTIDE SEQUENCE [LARGE SCALE GENOMIC DNA]</scope>
    <source>
        <strain evidence="1 2">NCTC2665</strain>
    </source>
</reference>
<evidence type="ECO:0000313" key="1">
    <source>
        <dbReference type="EMBL" id="SQG49057.1"/>
    </source>
</evidence>
<sequence length="29" mass="3093">MTAGSAVVAGWFHMVDDGDVTLADRRDEA</sequence>
<evidence type="ECO:0000313" key="2">
    <source>
        <dbReference type="Proteomes" id="UP000248985"/>
    </source>
</evidence>
<name>A0A7Z7KIP5_MICLC</name>
<dbReference type="EMBL" id="LS483396">
    <property type="protein sequence ID" value="SQG49057.1"/>
    <property type="molecule type" value="Genomic_DNA"/>
</dbReference>
<protein>
    <submittedName>
        <fullName evidence="1">Uncharacterized protein</fullName>
    </submittedName>
</protein>
<proteinExistence type="predicted"/>
<organism evidence="1 2">
    <name type="scientific">Micrococcus luteus (strain ATCC 4698 / DSM 20030 / JCM 1464 / CCM 169 / CCUG 5858 / IAM 1056 / NBRC 3333 / NCIMB 9278 / NCTC 2665 / VKM Ac-2230)</name>
    <name type="common">Micrococcus lysodeikticus</name>
    <dbReference type="NCBI Taxonomy" id="465515"/>
    <lineage>
        <taxon>Bacteria</taxon>
        <taxon>Bacillati</taxon>
        <taxon>Actinomycetota</taxon>
        <taxon>Actinomycetes</taxon>
        <taxon>Micrococcales</taxon>
        <taxon>Micrococcaceae</taxon>
        <taxon>Micrococcus</taxon>
    </lineage>
</organism>
<gene>
    <name evidence="1" type="ORF">NCTC2665_01588</name>
</gene>
<dbReference type="Proteomes" id="UP000248985">
    <property type="component" value="Chromosome 1"/>
</dbReference>